<dbReference type="Pfam" id="PF01657">
    <property type="entry name" value="Stress-antifung"/>
    <property type="match status" value="2"/>
</dbReference>
<evidence type="ECO:0000256" key="6">
    <source>
        <dbReference type="SAM" id="MobiDB-lite"/>
    </source>
</evidence>
<dbReference type="InterPro" id="IPR050581">
    <property type="entry name" value="CRR_secretory_protein"/>
</dbReference>
<keyword evidence="4" id="KW-0677">Repeat</keyword>
<organism evidence="8 9">
    <name type="scientific">Eragrostis curvula</name>
    <name type="common">weeping love grass</name>
    <dbReference type="NCBI Taxonomy" id="38414"/>
    <lineage>
        <taxon>Eukaryota</taxon>
        <taxon>Viridiplantae</taxon>
        <taxon>Streptophyta</taxon>
        <taxon>Embryophyta</taxon>
        <taxon>Tracheophyta</taxon>
        <taxon>Spermatophyta</taxon>
        <taxon>Magnoliopsida</taxon>
        <taxon>Liliopsida</taxon>
        <taxon>Poales</taxon>
        <taxon>Poaceae</taxon>
        <taxon>PACMAD clade</taxon>
        <taxon>Chloridoideae</taxon>
        <taxon>Eragrostideae</taxon>
        <taxon>Eragrostidinae</taxon>
        <taxon>Eragrostis</taxon>
    </lineage>
</organism>
<evidence type="ECO:0000256" key="5">
    <source>
        <dbReference type="ARBA" id="ARBA00038515"/>
    </source>
</evidence>
<feature type="compositionally biased region" description="Low complexity" evidence="6">
    <location>
        <begin position="319"/>
        <end position="337"/>
    </location>
</feature>
<dbReference type="Gene3D" id="3.30.430.20">
    <property type="entry name" value="Gnk2 domain, C-X8-C-X2-C motif"/>
    <property type="match status" value="2"/>
</dbReference>
<accession>A0A5J9U9Z2</accession>
<comment type="subcellular location">
    <subcellularLocation>
        <location evidence="1">Secreted</location>
    </subcellularLocation>
</comment>
<evidence type="ECO:0000256" key="1">
    <source>
        <dbReference type="ARBA" id="ARBA00004613"/>
    </source>
</evidence>
<dbReference type="PANTHER" id="PTHR32411">
    <property type="entry name" value="CYSTEINE-RICH REPEAT SECRETORY PROTEIN 38-RELATED"/>
    <property type="match status" value="1"/>
</dbReference>
<comment type="similarity">
    <text evidence="5">Belongs to the cysteine-rich repeat secretory protein family.</text>
</comment>
<evidence type="ECO:0000313" key="9">
    <source>
        <dbReference type="Proteomes" id="UP000324897"/>
    </source>
</evidence>
<proteinExistence type="inferred from homology"/>
<dbReference type="EMBL" id="RWGY01000029">
    <property type="protein sequence ID" value="TVU20011.1"/>
    <property type="molecule type" value="Genomic_DNA"/>
</dbReference>
<dbReference type="InterPro" id="IPR038408">
    <property type="entry name" value="GNK2_sf"/>
</dbReference>
<dbReference type="Proteomes" id="UP000324897">
    <property type="component" value="Chromosome 7"/>
</dbReference>
<dbReference type="GO" id="GO:0005576">
    <property type="term" value="C:extracellular region"/>
    <property type="evidence" value="ECO:0007669"/>
    <property type="project" value="UniProtKB-SubCell"/>
</dbReference>
<keyword evidence="3" id="KW-0732">Signal</keyword>
<evidence type="ECO:0000256" key="2">
    <source>
        <dbReference type="ARBA" id="ARBA00022525"/>
    </source>
</evidence>
<comment type="caution">
    <text evidence="8">The sequence shown here is derived from an EMBL/GenBank/DDBJ whole genome shotgun (WGS) entry which is preliminary data.</text>
</comment>
<feature type="non-terminal residue" evidence="8">
    <location>
        <position position="1"/>
    </location>
</feature>
<evidence type="ECO:0000256" key="4">
    <source>
        <dbReference type="ARBA" id="ARBA00022737"/>
    </source>
</evidence>
<dbReference type="InterPro" id="IPR002902">
    <property type="entry name" value="GNK2"/>
</dbReference>
<evidence type="ECO:0000259" key="7">
    <source>
        <dbReference type="PROSITE" id="PS51473"/>
    </source>
</evidence>
<dbReference type="Gramene" id="TVU20011">
    <property type="protein sequence ID" value="TVU20011"/>
    <property type="gene ID" value="EJB05_36197"/>
</dbReference>
<sequence length="358" mass="38174">MGWNTGTPTPYRWPLNLRSSLVSTSKNSRCALCAFFPKQHRNSSTVQCQQHPSAGDMSSLLALLLLCSLILAALANDDHPFFTDCPSNTNYTDGSAFQANLDALLSSLPAAAAASSGFAENVTGVAPDQAYGLAQCRADVNASACRACLDASVQDMASMCTAGQKNAMLAYEDCLLRHSNASFFGAVDTSVHKYWWNRKTQNATEQSQFTWMVGTLMSNLTAKAAYASPRMFAAGSVVLTPPVNIYGMAQCTRDLAADDCYRCLTTAVGAIPNFFTEQQGGKVIYRTCSIRFEVYWFYNAWAAEAAMSPAPSPGGGPINGSNHSVPGSASGSRSPPGNTGESRSPPPLQPVPYVPRPV</sequence>
<keyword evidence="9" id="KW-1185">Reference proteome</keyword>
<reference evidence="8 9" key="1">
    <citation type="journal article" date="2019" name="Sci. Rep.">
        <title>A high-quality genome of Eragrostis curvula grass provides insights into Poaceae evolution and supports new strategies to enhance forage quality.</title>
        <authorList>
            <person name="Carballo J."/>
            <person name="Santos B.A.C.M."/>
            <person name="Zappacosta D."/>
            <person name="Garbus I."/>
            <person name="Selva J.P."/>
            <person name="Gallo C.A."/>
            <person name="Diaz A."/>
            <person name="Albertini E."/>
            <person name="Caccamo M."/>
            <person name="Echenique V."/>
        </authorList>
    </citation>
    <scope>NUCLEOTIDE SEQUENCE [LARGE SCALE GENOMIC DNA]</scope>
    <source>
        <strain evidence="9">cv. Victoria</strain>
        <tissue evidence="8">Leaf</tissue>
    </source>
</reference>
<protein>
    <recommendedName>
        <fullName evidence="7">Gnk2-homologous domain-containing protein</fullName>
    </recommendedName>
</protein>
<gene>
    <name evidence="8" type="ORF">EJB05_36197</name>
</gene>
<feature type="compositionally biased region" description="Pro residues" evidence="6">
    <location>
        <begin position="344"/>
        <end position="358"/>
    </location>
</feature>
<evidence type="ECO:0000313" key="8">
    <source>
        <dbReference type="EMBL" id="TVU20011.1"/>
    </source>
</evidence>
<dbReference type="OrthoDB" id="1731016at2759"/>
<feature type="region of interest" description="Disordered" evidence="6">
    <location>
        <begin position="310"/>
        <end position="358"/>
    </location>
</feature>
<dbReference type="CDD" id="cd23509">
    <property type="entry name" value="Gnk2-like"/>
    <property type="match status" value="2"/>
</dbReference>
<dbReference type="AlphaFoldDB" id="A0A5J9U9Z2"/>
<evidence type="ECO:0000256" key="3">
    <source>
        <dbReference type="ARBA" id="ARBA00022729"/>
    </source>
</evidence>
<dbReference type="PROSITE" id="PS51473">
    <property type="entry name" value="GNK2"/>
    <property type="match status" value="2"/>
</dbReference>
<feature type="domain" description="Gnk2-homologous" evidence="7">
    <location>
        <begin position="79"/>
        <end position="183"/>
    </location>
</feature>
<keyword evidence="2" id="KW-0964">Secreted</keyword>
<feature type="domain" description="Gnk2-homologous" evidence="7">
    <location>
        <begin position="191"/>
        <end position="297"/>
    </location>
</feature>
<name>A0A5J9U9Z2_9POAL</name>
<dbReference type="PANTHER" id="PTHR32411:SF43">
    <property type="entry name" value="CYSTEINE-RICH REPEAT SECRETORY PROTEIN 38"/>
    <property type="match status" value="1"/>
</dbReference>
<dbReference type="FunFam" id="3.30.430.20:FF:000002">
    <property type="entry name" value="Cysteine-rich receptor-like protein kinase 10"/>
    <property type="match status" value="1"/>
</dbReference>